<sequence>MTGAFARRQFVVPWQGCRPIDEAAIDATLDFIFGTPRTEPTVAYVHVPYCQNHCLFCGFFQNVWRPEASAAYVADVVAEMERVAGTPLVASGPIEAVYIGGGTPSALHADDLMVLVESLGRILPLAPDCEITVEGRVHDFGLSKAVAALDAGANRVSLGIQSFDTRVRQRLGRKASGREARAFLADLVGLDRAVIGCDLIYGLPGQDDAVWRADVEAAIELGLHGLSIYALNVWPGGPLSRAIDNGKLPAAGPLPAQATAYAHAVETLTAHGWRQISQAHFARSPRERNRYNRLIKEGANCLAFGPGAGGHAHGFRWRNTVDIARRRALVAQGRRPIEGLSRLPVLHRARTAVVSGLEDGDLDIEAVEAAAPGFLRVAAPLLADWVDAGLGEMRSGRFRTTRAGAFWMTTLATGLHAVLDRLVPTESRPEGAPA</sequence>
<dbReference type="GO" id="GO:0008168">
    <property type="term" value="F:methyltransferase activity"/>
    <property type="evidence" value="ECO:0007669"/>
    <property type="project" value="UniProtKB-KW"/>
</dbReference>
<comment type="caution">
    <text evidence="2">The sequence shown here is derived from an EMBL/GenBank/DDBJ whole genome shotgun (WGS) entry which is preliminary data.</text>
</comment>
<dbReference type="SUPFAM" id="SSF102114">
    <property type="entry name" value="Radical SAM enzymes"/>
    <property type="match status" value="1"/>
</dbReference>
<dbReference type="InterPro" id="IPR006638">
    <property type="entry name" value="Elp3/MiaA/NifB-like_rSAM"/>
</dbReference>
<protein>
    <submittedName>
        <fullName evidence="2">Heme anaerobic degradation radical SAM methyltransferase ChuW/HutW</fullName>
    </submittedName>
</protein>
<dbReference type="InterPro" id="IPR023404">
    <property type="entry name" value="rSAM_horseshoe"/>
</dbReference>
<dbReference type="InterPro" id="IPR058240">
    <property type="entry name" value="rSAM_sf"/>
</dbReference>
<feature type="domain" description="Radical SAM core" evidence="1">
    <location>
        <begin position="35"/>
        <end position="274"/>
    </location>
</feature>
<accession>A0ABT7AL26</accession>
<dbReference type="PANTHER" id="PTHR13932">
    <property type="entry name" value="COPROPORPHYRINIGEN III OXIDASE"/>
    <property type="match status" value="1"/>
</dbReference>
<dbReference type="SFLD" id="SFLDF00311">
    <property type="entry name" value="heme_degradation_proteins_(Hut"/>
    <property type="match status" value="1"/>
</dbReference>
<dbReference type="SFLD" id="SFLDG01065">
    <property type="entry name" value="anaerobic_coproporphyrinogen-I"/>
    <property type="match status" value="1"/>
</dbReference>
<dbReference type="GO" id="GO:0032259">
    <property type="term" value="P:methylation"/>
    <property type="evidence" value="ECO:0007669"/>
    <property type="project" value="UniProtKB-KW"/>
</dbReference>
<dbReference type="RefSeq" id="WP_283742072.1">
    <property type="nucleotide sequence ID" value="NZ_JASJEV010000017.1"/>
</dbReference>
<dbReference type="InterPro" id="IPR007197">
    <property type="entry name" value="rSAM"/>
</dbReference>
<organism evidence="2 3">
    <name type="scientific">Chelatococcus albus</name>
    <dbReference type="NCBI Taxonomy" id="3047466"/>
    <lineage>
        <taxon>Bacteria</taxon>
        <taxon>Pseudomonadati</taxon>
        <taxon>Pseudomonadota</taxon>
        <taxon>Alphaproteobacteria</taxon>
        <taxon>Hyphomicrobiales</taxon>
        <taxon>Chelatococcaceae</taxon>
        <taxon>Chelatococcus</taxon>
    </lineage>
</organism>
<gene>
    <name evidence="2" type="primary">hutW</name>
    <name evidence="2" type="ORF">QNA08_17805</name>
</gene>
<dbReference type="Gene3D" id="3.80.30.20">
    <property type="entry name" value="tm_1862 like domain"/>
    <property type="match status" value="1"/>
</dbReference>
<dbReference type="PANTHER" id="PTHR13932:SF9">
    <property type="entry name" value="COPROPORPHYRINOGEN III OXIDASE"/>
    <property type="match status" value="1"/>
</dbReference>
<reference evidence="2 3" key="1">
    <citation type="submission" date="2023-05" db="EMBL/GenBank/DDBJ databases">
        <title>Chelatococcus sp. nov., a moderately thermophilic bacterium isolated from hot spring microbial mat.</title>
        <authorList>
            <person name="Hu C.-J."/>
            <person name="Li W.-J."/>
        </authorList>
    </citation>
    <scope>NUCLEOTIDE SEQUENCE [LARGE SCALE GENOMIC DNA]</scope>
    <source>
        <strain evidence="2 3">SYSU G07232</strain>
    </source>
</reference>
<name>A0ABT7AL26_9HYPH</name>
<evidence type="ECO:0000313" key="3">
    <source>
        <dbReference type="Proteomes" id="UP001321492"/>
    </source>
</evidence>
<dbReference type="InterPro" id="IPR034505">
    <property type="entry name" value="Coproporphyrinogen-III_oxidase"/>
</dbReference>
<keyword evidence="2" id="KW-0808">Transferase</keyword>
<dbReference type="SMART" id="SM00729">
    <property type="entry name" value="Elp3"/>
    <property type="match status" value="1"/>
</dbReference>
<dbReference type="PROSITE" id="PS51918">
    <property type="entry name" value="RADICAL_SAM"/>
    <property type="match status" value="1"/>
</dbReference>
<dbReference type="NCBIfam" id="TIGR04107">
    <property type="entry name" value="rSAM_HutW"/>
    <property type="match status" value="1"/>
</dbReference>
<dbReference type="InterPro" id="IPR026332">
    <property type="entry name" value="HutW"/>
</dbReference>
<evidence type="ECO:0000259" key="1">
    <source>
        <dbReference type="PROSITE" id="PS51918"/>
    </source>
</evidence>
<dbReference type="Pfam" id="PF04055">
    <property type="entry name" value="Radical_SAM"/>
    <property type="match status" value="1"/>
</dbReference>
<dbReference type="CDD" id="cd01335">
    <property type="entry name" value="Radical_SAM"/>
    <property type="match status" value="1"/>
</dbReference>
<dbReference type="EMBL" id="JASJEV010000017">
    <property type="protein sequence ID" value="MDJ1160070.1"/>
    <property type="molecule type" value="Genomic_DNA"/>
</dbReference>
<dbReference type="Proteomes" id="UP001321492">
    <property type="component" value="Unassembled WGS sequence"/>
</dbReference>
<evidence type="ECO:0000313" key="2">
    <source>
        <dbReference type="EMBL" id="MDJ1160070.1"/>
    </source>
</evidence>
<dbReference type="SFLD" id="SFLDG01082">
    <property type="entry name" value="B12-binding_domain_containing"/>
    <property type="match status" value="1"/>
</dbReference>
<dbReference type="SFLD" id="SFLDS00029">
    <property type="entry name" value="Radical_SAM"/>
    <property type="match status" value="1"/>
</dbReference>
<keyword evidence="3" id="KW-1185">Reference proteome</keyword>
<keyword evidence="2" id="KW-0489">Methyltransferase</keyword>
<proteinExistence type="predicted"/>